<evidence type="ECO:0000313" key="3">
    <source>
        <dbReference type="Proteomes" id="UP001501222"/>
    </source>
</evidence>
<proteinExistence type="predicted"/>
<feature type="chain" id="PRO_5045589023" evidence="1">
    <location>
        <begin position="26"/>
        <end position="423"/>
    </location>
</feature>
<dbReference type="Proteomes" id="UP001501222">
    <property type="component" value="Unassembled WGS sequence"/>
</dbReference>
<dbReference type="InterPro" id="IPR012334">
    <property type="entry name" value="Pectin_lyas_fold"/>
</dbReference>
<keyword evidence="1" id="KW-0732">Signal</keyword>
<sequence length="423" mass="43733">MRKLAAVPALALSAALLTAPATAHATTSAATYYVDSSAGSDSAAGTSTATAWRSLAKVNGFAFQPGDQINFKRGGSWTGTLTLSRSGTAASPIVVGAYGSGNLPVVGGPVTDCVKITGSYWFVGDLRASNCEWAGFELFGDHIVMDTVQADANAAGISIVDGSDGNIVRWSTIKDNTKMSVLTPKDVDPDDDAGAFGFLVHGNDNLISRNVIAGQYAFSYDYGFDGAAVEIFNGNDNRIEYNTTADNETFTELGRNGTGKTADGNVFGYNSVTSTKAQGGFLVTRGAASDIGPVRGTVARNNSVYLPNGDGFSCDEGCGAGILKLSGNIIKVGKKVGYEDAFDTGNPADSADEDRGVYSGNQYQFTLGPNSVKADPLFTSATNLRPKAGSPAIGRGESSDFAFDLAGKPLAGIEHLDAGAYQS</sequence>
<evidence type="ECO:0000313" key="2">
    <source>
        <dbReference type="EMBL" id="GAA3596476.1"/>
    </source>
</evidence>
<gene>
    <name evidence="2" type="ORF">GCM10022235_79790</name>
</gene>
<keyword evidence="3" id="KW-1185">Reference proteome</keyword>
<evidence type="ECO:0000256" key="1">
    <source>
        <dbReference type="SAM" id="SignalP"/>
    </source>
</evidence>
<dbReference type="Gene3D" id="2.160.20.10">
    <property type="entry name" value="Single-stranded right-handed beta-helix, Pectin lyase-like"/>
    <property type="match status" value="1"/>
</dbReference>
<dbReference type="EMBL" id="BAABAA010000020">
    <property type="protein sequence ID" value="GAA3596476.1"/>
    <property type="molecule type" value="Genomic_DNA"/>
</dbReference>
<name>A0ABP6Z413_9ACTN</name>
<accession>A0ABP6Z413</accession>
<feature type="signal peptide" evidence="1">
    <location>
        <begin position="1"/>
        <end position="25"/>
    </location>
</feature>
<dbReference type="RefSeq" id="WP_344849569.1">
    <property type="nucleotide sequence ID" value="NZ_BAABAA010000020.1"/>
</dbReference>
<comment type="caution">
    <text evidence="2">The sequence shown here is derived from an EMBL/GenBank/DDBJ whole genome shotgun (WGS) entry which is preliminary data.</text>
</comment>
<protein>
    <submittedName>
        <fullName evidence="2">Right-handed parallel beta-helix repeat-containing protein</fullName>
    </submittedName>
</protein>
<dbReference type="SUPFAM" id="SSF51126">
    <property type="entry name" value="Pectin lyase-like"/>
    <property type="match status" value="1"/>
</dbReference>
<organism evidence="2 3">
    <name type="scientific">Kribbella ginsengisoli</name>
    <dbReference type="NCBI Taxonomy" id="363865"/>
    <lineage>
        <taxon>Bacteria</taxon>
        <taxon>Bacillati</taxon>
        <taxon>Actinomycetota</taxon>
        <taxon>Actinomycetes</taxon>
        <taxon>Propionibacteriales</taxon>
        <taxon>Kribbellaceae</taxon>
        <taxon>Kribbella</taxon>
    </lineage>
</organism>
<dbReference type="InterPro" id="IPR011050">
    <property type="entry name" value="Pectin_lyase_fold/virulence"/>
</dbReference>
<reference evidence="3" key="1">
    <citation type="journal article" date="2019" name="Int. J. Syst. Evol. Microbiol.">
        <title>The Global Catalogue of Microorganisms (GCM) 10K type strain sequencing project: providing services to taxonomists for standard genome sequencing and annotation.</title>
        <authorList>
            <consortium name="The Broad Institute Genomics Platform"/>
            <consortium name="The Broad Institute Genome Sequencing Center for Infectious Disease"/>
            <person name="Wu L."/>
            <person name="Ma J."/>
        </authorList>
    </citation>
    <scope>NUCLEOTIDE SEQUENCE [LARGE SCALE GENOMIC DNA]</scope>
    <source>
        <strain evidence="3">JCM 16928</strain>
    </source>
</reference>